<gene>
    <name evidence="1" type="ORF">K0H07_27350</name>
</gene>
<sequence length="415" mass="49346">MDFNFKIRLLGFYNEENQRMDEEKFKKEEAKLLAELLDKSFSEIDSDVDTSFVTALKGNGVFIFRDAKYNLYAYYPHKHLAKITEVRYNKKVINEVDLNYKEWFVPGHPFVIKSTSTNVVNFYSLTKEWTLFGIDKNSVYKSWNDYFIKLGKSTYAIDYQEPIDIAELRKLILHKWVCLDERDMQSECGDCDGWDYSGCDMDRCREDCDGCGGRRYKCNNSCFNIRNRVAVVICYRSEVVKQDLSEGFKILYEIEKPHSIAADNLWKQYQGLLKSLLEDCKFIQRHLGNIEIMDGFMQQYSSASWLQAKRHEKNPTIEIKCRFSGVKVDSYLISEKGISIRIKYDGFLFWRKRYEILSFKGYDYYSDSFVKKEFKLEESKNERRIEQLINKQKSGQLRCLRLTKGREDYWNYTFE</sequence>
<comment type="caution">
    <text evidence="1">The sequence shown here is derived from an EMBL/GenBank/DDBJ whole genome shotgun (WGS) entry which is preliminary data.</text>
</comment>
<dbReference type="Proteomes" id="UP001200544">
    <property type="component" value="Unassembled WGS sequence"/>
</dbReference>
<evidence type="ECO:0000313" key="1">
    <source>
        <dbReference type="EMBL" id="MCE9240845.1"/>
    </source>
</evidence>
<evidence type="ECO:0000313" key="2">
    <source>
        <dbReference type="Proteomes" id="UP001200544"/>
    </source>
</evidence>
<reference evidence="1" key="1">
    <citation type="submission" date="2021-07" db="EMBL/GenBank/DDBJ databases">
        <title>Comparative genomics of Bacteroides fragilis group isolates reveals species-dependent resistance mechanisms and validates clinical tools for resistance prediction.</title>
        <authorList>
            <person name="Wallace M.J."/>
            <person name="Jean S."/>
            <person name="Wallace M.A."/>
            <person name="Carey-Ann B.D."/>
            <person name="Dantas G."/>
        </authorList>
    </citation>
    <scope>NUCLEOTIDE SEQUENCE</scope>
    <source>
        <strain evidence="1">BJH_160</strain>
    </source>
</reference>
<protein>
    <submittedName>
        <fullName evidence="1">Uncharacterized protein</fullName>
    </submittedName>
</protein>
<name>A0AAW4ZFZ2_BACT4</name>
<dbReference type="RefSeq" id="WP_234129455.1">
    <property type="nucleotide sequence ID" value="NZ_JAHYQA010000033.1"/>
</dbReference>
<organism evidence="1 2">
    <name type="scientific">Bacteroides thetaiotaomicron</name>
    <dbReference type="NCBI Taxonomy" id="818"/>
    <lineage>
        <taxon>Bacteria</taxon>
        <taxon>Pseudomonadati</taxon>
        <taxon>Bacteroidota</taxon>
        <taxon>Bacteroidia</taxon>
        <taxon>Bacteroidales</taxon>
        <taxon>Bacteroidaceae</taxon>
        <taxon>Bacteroides</taxon>
    </lineage>
</organism>
<dbReference type="EMBL" id="JAHYQA010000033">
    <property type="protein sequence ID" value="MCE9240845.1"/>
    <property type="molecule type" value="Genomic_DNA"/>
</dbReference>
<dbReference type="AlphaFoldDB" id="A0AAW4ZFZ2"/>
<proteinExistence type="predicted"/>
<accession>A0AAW4ZFZ2</accession>